<feature type="region of interest" description="Disordered" evidence="1">
    <location>
        <begin position="1"/>
        <end position="33"/>
    </location>
</feature>
<dbReference type="InterPro" id="IPR000835">
    <property type="entry name" value="HTH_MarR-typ"/>
</dbReference>
<gene>
    <name evidence="3" type="ORF">NTE_03333</name>
</gene>
<proteinExistence type="predicted"/>
<dbReference type="SUPFAM" id="SSF46785">
    <property type="entry name" value="Winged helix' DNA-binding domain"/>
    <property type="match status" value="1"/>
</dbReference>
<dbReference type="SMART" id="SM00347">
    <property type="entry name" value="HTH_MARR"/>
    <property type="match status" value="1"/>
</dbReference>
<dbReference type="GO" id="GO:0003700">
    <property type="term" value="F:DNA-binding transcription factor activity"/>
    <property type="evidence" value="ECO:0007669"/>
    <property type="project" value="InterPro"/>
</dbReference>
<protein>
    <submittedName>
        <fullName evidence="3">MarR family regulator</fullName>
    </submittedName>
</protein>
<sequence length="249" mass="27989">MENDADGVAQKLEQQAEGGSQTKEEVVASTSGKQQVLVQNNESEFSAQDLHGNDTKILSLLNEEEGSNYSFKGMMRKLHIHQQSLARALHRLEEMGLVERSQVGYRLSKVGETMVAARATTRRSIIAVPKGREYMQLLQTYIPVDIRPAEIVRALVGKWFRNLRWVGLIESGTGFTLQWASDDGSFQINLRMISDYVVIETNAASQKEKLQAMVGSYAIYEQITKILQDRLAPANAYVLHRPALHQQNN</sequence>
<dbReference type="InterPro" id="IPR036388">
    <property type="entry name" value="WH-like_DNA-bd_sf"/>
</dbReference>
<accession>A0A075MXM5</accession>
<dbReference type="Pfam" id="PF01047">
    <property type="entry name" value="MarR"/>
    <property type="match status" value="1"/>
</dbReference>
<keyword evidence="4" id="KW-1185">Reference proteome</keyword>
<evidence type="ECO:0000259" key="2">
    <source>
        <dbReference type="SMART" id="SM00347"/>
    </source>
</evidence>
<dbReference type="AlphaFoldDB" id="A0A075MXM5"/>
<dbReference type="Gene3D" id="1.10.10.10">
    <property type="entry name" value="Winged helix-like DNA-binding domain superfamily/Winged helix DNA-binding domain"/>
    <property type="match status" value="1"/>
</dbReference>
<dbReference type="InterPro" id="IPR036390">
    <property type="entry name" value="WH_DNA-bd_sf"/>
</dbReference>
<dbReference type="RefSeq" id="WP_148701778.1">
    <property type="nucleotide sequence ID" value="NZ_CP007174.1"/>
</dbReference>
<evidence type="ECO:0000313" key="4">
    <source>
        <dbReference type="Proteomes" id="UP000028194"/>
    </source>
</evidence>
<reference evidence="3 4" key="1">
    <citation type="journal article" date="2014" name="PLoS ONE">
        <title>Genome Sequence of Candidatus Nitrososphaera evergladensis from Group I.1b Enriched from Everglades Soil Reveals Novel Genomic Features of the Ammonia-Oxidizing Archaea.</title>
        <authorList>
            <person name="Zhalnina K.V."/>
            <person name="Dias R."/>
            <person name="Leonard M.T."/>
            <person name="Dorr de Quadros P."/>
            <person name="Camargo F.A."/>
            <person name="Drew J.C."/>
            <person name="Farmerie W.G."/>
            <person name="Daroub S.H."/>
            <person name="Triplett E.W."/>
        </authorList>
    </citation>
    <scope>NUCLEOTIDE SEQUENCE [LARGE SCALE GENOMIC DNA]</scope>
    <source>
        <strain evidence="3 4">SR1</strain>
    </source>
</reference>
<feature type="domain" description="HTH marR-type" evidence="2">
    <location>
        <begin position="43"/>
        <end position="146"/>
    </location>
</feature>
<dbReference type="GeneID" id="41598982"/>
<evidence type="ECO:0000313" key="3">
    <source>
        <dbReference type="EMBL" id="AIF85362.1"/>
    </source>
</evidence>
<organism evidence="3 4">
    <name type="scientific">Candidatus Nitrososphaera evergladensis SR1</name>
    <dbReference type="NCBI Taxonomy" id="1459636"/>
    <lineage>
        <taxon>Archaea</taxon>
        <taxon>Nitrososphaerota</taxon>
        <taxon>Nitrososphaeria</taxon>
        <taxon>Nitrososphaerales</taxon>
        <taxon>Nitrososphaeraceae</taxon>
        <taxon>Nitrososphaera</taxon>
    </lineage>
</organism>
<dbReference type="KEGG" id="nev:NTE_03333"/>
<dbReference type="eggNOG" id="arCOG01057">
    <property type="taxonomic scope" value="Archaea"/>
</dbReference>
<name>A0A075MXM5_9ARCH</name>
<dbReference type="OrthoDB" id="11506at2157"/>
<evidence type="ECO:0000256" key="1">
    <source>
        <dbReference type="SAM" id="MobiDB-lite"/>
    </source>
</evidence>
<dbReference type="HOGENOM" id="CLU_1113906_0_0_2"/>
<dbReference type="EMBL" id="CP007174">
    <property type="protein sequence ID" value="AIF85362.1"/>
    <property type="molecule type" value="Genomic_DNA"/>
</dbReference>
<dbReference type="Proteomes" id="UP000028194">
    <property type="component" value="Chromosome"/>
</dbReference>